<evidence type="ECO:0000313" key="2">
    <source>
        <dbReference type="Proteomes" id="UP000183200"/>
    </source>
</evidence>
<reference evidence="2" key="1">
    <citation type="submission" date="2016-10" db="EMBL/GenBank/DDBJ databases">
        <authorList>
            <person name="Varghese N."/>
            <person name="Submissions S."/>
        </authorList>
    </citation>
    <scope>NUCLEOTIDE SEQUENCE [LARGE SCALE GENOMIC DNA]</scope>
    <source>
        <strain evidence="2">DSM 19110</strain>
    </source>
</reference>
<dbReference type="RefSeq" id="WP_245723960.1">
    <property type="nucleotide sequence ID" value="NZ_FNGY01000015.1"/>
</dbReference>
<evidence type="ECO:0000313" key="1">
    <source>
        <dbReference type="EMBL" id="SDO46553.1"/>
    </source>
</evidence>
<name>A0A1H0JSQ3_9SPHI</name>
<sequence>MLIRNMFRRFFKRDIQNRISKIDYWKQWEFFELFDDLHLAEQLLNENKLNPSIGFEEFKGEFIEELYEVEGDNVIDFTRIWEWFNPNNKWDLIMGNVGKDLGLRIFYRTDRWKRNQEFLPETIVSLNNEIGLVLKGNDDTDALGLIRWDTPEEKDVEDWRGLFGSFLQTGGKVIEQDYKLKFINRDGTLKNHVHDS</sequence>
<keyword evidence="2" id="KW-1185">Reference proteome</keyword>
<dbReference type="Proteomes" id="UP000183200">
    <property type="component" value="Unassembled WGS sequence"/>
</dbReference>
<accession>A0A1H0JSQ3</accession>
<organism evidence="1 2">
    <name type="scientific">Pedobacter steynii</name>
    <dbReference type="NCBI Taxonomy" id="430522"/>
    <lineage>
        <taxon>Bacteria</taxon>
        <taxon>Pseudomonadati</taxon>
        <taxon>Bacteroidota</taxon>
        <taxon>Sphingobacteriia</taxon>
        <taxon>Sphingobacteriales</taxon>
        <taxon>Sphingobacteriaceae</taxon>
        <taxon>Pedobacter</taxon>
    </lineage>
</organism>
<proteinExistence type="predicted"/>
<dbReference type="EMBL" id="FNGY01000015">
    <property type="protein sequence ID" value="SDO46553.1"/>
    <property type="molecule type" value="Genomic_DNA"/>
</dbReference>
<protein>
    <submittedName>
        <fullName evidence="1">Uncharacterized protein</fullName>
    </submittedName>
</protein>
<gene>
    <name evidence="1" type="ORF">SAMN05421820_11559</name>
</gene>
<dbReference type="AlphaFoldDB" id="A0A1H0JSQ3"/>